<reference evidence="3" key="4">
    <citation type="submission" date="2019-03" db="UniProtKB">
        <authorList>
            <consortium name="EnsemblPlants"/>
        </authorList>
    </citation>
    <scope>IDENTIFICATION</scope>
</reference>
<accession>A0A453J5V2</accession>
<feature type="region of interest" description="Disordered" evidence="1">
    <location>
        <begin position="126"/>
        <end position="211"/>
    </location>
</feature>
<dbReference type="PANTHER" id="PTHR34953:SF1">
    <property type="entry name" value="ALPHA_BETA HYDROLASE RELATED PROTEIN"/>
    <property type="match status" value="1"/>
</dbReference>
<evidence type="ECO:0000313" key="3">
    <source>
        <dbReference type="EnsemblPlants" id="AET4Gv20808000.6"/>
    </source>
</evidence>
<name>A0A453J5V2_AEGTS</name>
<dbReference type="AlphaFoldDB" id="A0A453J5V2"/>
<evidence type="ECO:0000313" key="4">
    <source>
        <dbReference type="Proteomes" id="UP000015105"/>
    </source>
</evidence>
<feature type="compositionally biased region" description="Low complexity" evidence="1">
    <location>
        <begin position="126"/>
        <end position="184"/>
    </location>
</feature>
<protein>
    <submittedName>
        <fullName evidence="3">Uncharacterized protein</fullName>
    </submittedName>
</protein>
<proteinExistence type="predicted"/>
<dbReference type="EnsemblPlants" id="AET4Gv20808000.6">
    <property type="protein sequence ID" value="AET4Gv20808000.6"/>
    <property type="gene ID" value="AET4Gv20808000"/>
</dbReference>
<keyword evidence="2" id="KW-0472">Membrane</keyword>
<dbReference type="PANTHER" id="PTHR34953">
    <property type="entry name" value="ALPHA/BETA HYDROLASE RELATED PROTEIN"/>
    <property type="match status" value="1"/>
</dbReference>
<reference evidence="4" key="2">
    <citation type="journal article" date="2017" name="Nat. Plants">
        <title>The Aegilops tauschii genome reveals multiple impacts of transposons.</title>
        <authorList>
            <person name="Zhao G."/>
            <person name="Zou C."/>
            <person name="Li K."/>
            <person name="Wang K."/>
            <person name="Li T."/>
            <person name="Gao L."/>
            <person name="Zhang X."/>
            <person name="Wang H."/>
            <person name="Yang Z."/>
            <person name="Liu X."/>
            <person name="Jiang W."/>
            <person name="Mao L."/>
            <person name="Kong X."/>
            <person name="Jiao Y."/>
            <person name="Jia J."/>
        </authorList>
    </citation>
    <scope>NUCLEOTIDE SEQUENCE [LARGE SCALE GENOMIC DNA]</scope>
    <source>
        <strain evidence="4">cv. AL8/78</strain>
    </source>
</reference>
<keyword evidence="2" id="KW-1133">Transmembrane helix</keyword>
<evidence type="ECO:0000256" key="1">
    <source>
        <dbReference type="SAM" id="MobiDB-lite"/>
    </source>
</evidence>
<reference evidence="3" key="3">
    <citation type="journal article" date="2017" name="Nature">
        <title>Genome sequence of the progenitor of the wheat D genome Aegilops tauschii.</title>
        <authorList>
            <person name="Luo M.C."/>
            <person name="Gu Y.Q."/>
            <person name="Puiu D."/>
            <person name="Wang H."/>
            <person name="Twardziok S.O."/>
            <person name="Deal K.R."/>
            <person name="Huo N."/>
            <person name="Zhu T."/>
            <person name="Wang L."/>
            <person name="Wang Y."/>
            <person name="McGuire P.E."/>
            <person name="Liu S."/>
            <person name="Long H."/>
            <person name="Ramasamy R.K."/>
            <person name="Rodriguez J.C."/>
            <person name="Van S.L."/>
            <person name="Yuan L."/>
            <person name="Wang Z."/>
            <person name="Xia Z."/>
            <person name="Xiao L."/>
            <person name="Anderson O.D."/>
            <person name="Ouyang S."/>
            <person name="Liang Y."/>
            <person name="Zimin A.V."/>
            <person name="Pertea G."/>
            <person name="Qi P."/>
            <person name="Bennetzen J.L."/>
            <person name="Dai X."/>
            <person name="Dawson M.W."/>
            <person name="Muller H.G."/>
            <person name="Kugler K."/>
            <person name="Rivarola-Duarte L."/>
            <person name="Spannagl M."/>
            <person name="Mayer K.F.X."/>
            <person name="Lu F.H."/>
            <person name="Bevan M.W."/>
            <person name="Leroy P."/>
            <person name="Li P."/>
            <person name="You F.M."/>
            <person name="Sun Q."/>
            <person name="Liu Z."/>
            <person name="Lyons E."/>
            <person name="Wicker T."/>
            <person name="Salzberg S.L."/>
            <person name="Devos K.M."/>
            <person name="Dvorak J."/>
        </authorList>
    </citation>
    <scope>NUCLEOTIDE SEQUENCE [LARGE SCALE GENOMIC DNA]</scope>
    <source>
        <strain evidence="3">cv. AL8/78</strain>
    </source>
</reference>
<organism evidence="3 4">
    <name type="scientific">Aegilops tauschii subsp. strangulata</name>
    <name type="common">Goatgrass</name>
    <dbReference type="NCBI Taxonomy" id="200361"/>
    <lineage>
        <taxon>Eukaryota</taxon>
        <taxon>Viridiplantae</taxon>
        <taxon>Streptophyta</taxon>
        <taxon>Embryophyta</taxon>
        <taxon>Tracheophyta</taxon>
        <taxon>Spermatophyta</taxon>
        <taxon>Magnoliopsida</taxon>
        <taxon>Liliopsida</taxon>
        <taxon>Poales</taxon>
        <taxon>Poaceae</taxon>
        <taxon>BOP clade</taxon>
        <taxon>Pooideae</taxon>
        <taxon>Triticodae</taxon>
        <taxon>Triticeae</taxon>
        <taxon>Triticinae</taxon>
        <taxon>Aegilops</taxon>
    </lineage>
</organism>
<dbReference type="Proteomes" id="UP000015105">
    <property type="component" value="Chromosome 4D"/>
</dbReference>
<dbReference type="Gramene" id="AET4Gv20808000.6">
    <property type="protein sequence ID" value="AET4Gv20808000.6"/>
    <property type="gene ID" value="AET4Gv20808000"/>
</dbReference>
<keyword evidence="2" id="KW-0812">Transmembrane</keyword>
<keyword evidence="4" id="KW-1185">Reference proteome</keyword>
<feature type="transmembrane region" description="Helical" evidence="2">
    <location>
        <begin position="29"/>
        <end position="56"/>
    </location>
</feature>
<evidence type="ECO:0000256" key="2">
    <source>
        <dbReference type="SAM" id="Phobius"/>
    </source>
</evidence>
<sequence length="211" mass="22508">IVGMEKKLPLPVVHGEGLWARPWRWAKTAFFLVSMLASLLLVCAPPLLIVLLDLLLPPALLSNFLRADAHQHAASAHTLLDQARGFHFRSSLVDLPAVSAARSLLILCKRPALPLRARTRRAAAARPTCGWRRPAASAPSSTSSPRPSRSSACRPTAPPASSCTARASSSPWRPCSSCRWRSPPRTSPWPTGPAAARSAGSTSSTGSTSKQ</sequence>
<reference evidence="3" key="5">
    <citation type="journal article" date="2021" name="G3 (Bethesda)">
        <title>Aegilops tauschii genome assembly Aet v5.0 features greater sequence contiguity and improved annotation.</title>
        <authorList>
            <person name="Wang L."/>
            <person name="Zhu T."/>
            <person name="Rodriguez J.C."/>
            <person name="Deal K.R."/>
            <person name="Dubcovsky J."/>
            <person name="McGuire P.E."/>
            <person name="Lux T."/>
            <person name="Spannagl M."/>
            <person name="Mayer K.F.X."/>
            <person name="Baldrich P."/>
            <person name="Meyers B.C."/>
            <person name="Huo N."/>
            <person name="Gu Y.Q."/>
            <person name="Zhou H."/>
            <person name="Devos K.M."/>
            <person name="Bennetzen J.L."/>
            <person name="Unver T."/>
            <person name="Budak H."/>
            <person name="Gulick P.J."/>
            <person name="Galiba G."/>
            <person name="Kalapos B."/>
            <person name="Nelson D.R."/>
            <person name="Li P."/>
            <person name="You F.M."/>
            <person name="Luo M.C."/>
            <person name="Dvorak J."/>
        </authorList>
    </citation>
    <scope>NUCLEOTIDE SEQUENCE [LARGE SCALE GENOMIC DNA]</scope>
    <source>
        <strain evidence="3">cv. AL8/78</strain>
    </source>
</reference>
<reference evidence="4" key="1">
    <citation type="journal article" date="2014" name="Science">
        <title>Ancient hybridizations among the ancestral genomes of bread wheat.</title>
        <authorList>
            <consortium name="International Wheat Genome Sequencing Consortium,"/>
            <person name="Marcussen T."/>
            <person name="Sandve S.R."/>
            <person name="Heier L."/>
            <person name="Spannagl M."/>
            <person name="Pfeifer M."/>
            <person name="Jakobsen K.S."/>
            <person name="Wulff B.B."/>
            <person name="Steuernagel B."/>
            <person name="Mayer K.F."/>
            <person name="Olsen O.A."/>
        </authorList>
    </citation>
    <scope>NUCLEOTIDE SEQUENCE [LARGE SCALE GENOMIC DNA]</scope>
    <source>
        <strain evidence="4">cv. AL8/78</strain>
    </source>
</reference>
<feature type="compositionally biased region" description="Low complexity" evidence="1">
    <location>
        <begin position="192"/>
        <end position="211"/>
    </location>
</feature>